<feature type="compositionally biased region" description="Basic and acidic residues" evidence="2">
    <location>
        <begin position="85"/>
        <end position="97"/>
    </location>
</feature>
<feature type="region of interest" description="Disordered" evidence="2">
    <location>
        <begin position="82"/>
        <end position="130"/>
    </location>
</feature>
<keyword evidence="4" id="KW-1185">Reference proteome</keyword>
<evidence type="ECO:0000313" key="4">
    <source>
        <dbReference type="Proteomes" id="UP000608955"/>
    </source>
</evidence>
<accession>A0A918Y7K2</accession>
<dbReference type="Proteomes" id="UP000608955">
    <property type="component" value="Unassembled WGS sequence"/>
</dbReference>
<dbReference type="AlphaFoldDB" id="A0A918Y7K2"/>
<dbReference type="InterPro" id="IPR022062">
    <property type="entry name" value="DUF3618"/>
</dbReference>
<evidence type="ECO:0000313" key="3">
    <source>
        <dbReference type="EMBL" id="GHD92727.1"/>
    </source>
</evidence>
<feature type="compositionally biased region" description="Basic and acidic residues" evidence="2">
    <location>
        <begin position="1"/>
        <end position="22"/>
    </location>
</feature>
<comment type="caution">
    <text evidence="3">The sequence shown here is derived from an EMBL/GenBank/DDBJ whole genome shotgun (WGS) entry which is preliminary data.</text>
</comment>
<gene>
    <name evidence="3" type="ORF">GCM10010508_46700</name>
</gene>
<evidence type="ECO:0000256" key="2">
    <source>
        <dbReference type="SAM" id="MobiDB-lite"/>
    </source>
</evidence>
<dbReference type="RefSeq" id="WP_190179796.1">
    <property type="nucleotide sequence ID" value="NZ_BMVF01000013.1"/>
</dbReference>
<feature type="compositionally biased region" description="Low complexity" evidence="2">
    <location>
        <begin position="98"/>
        <end position="110"/>
    </location>
</feature>
<keyword evidence="1" id="KW-0175">Coiled coil</keyword>
<sequence length="159" mass="16838">MTQPPHDKPTASSPEELREQVEQTRTALGGTVQALAAKTDVKARAQEKAAEVKEQAAAKAGELKEQATVKAVELKAKAAGLAHQAQDRLPDPVKDKAAQAAEQARAKAAQVGQLWQEKAPGPVREKTAQGAQLARDNRNLLLAAGVAVVVWLACRSRKG</sequence>
<feature type="coiled-coil region" evidence="1">
    <location>
        <begin position="35"/>
        <end position="62"/>
    </location>
</feature>
<evidence type="ECO:0000256" key="1">
    <source>
        <dbReference type="SAM" id="Coils"/>
    </source>
</evidence>
<dbReference type="Pfam" id="PF12277">
    <property type="entry name" value="DUF3618"/>
    <property type="match status" value="1"/>
</dbReference>
<reference evidence="3" key="2">
    <citation type="submission" date="2020-09" db="EMBL/GenBank/DDBJ databases">
        <authorList>
            <person name="Sun Q."/>
            <person name="Ohkuma M."/>
        </authorList>
    </citation>
    <scope>NUCLEOTIDE SEQUENCE</scope>
    <source>
        <strain evidence="3">JCM 4654</strain>
    </source>
</reference>
<reference evidence="3" key="1">
    <citation type="journal article" date="2014" name="Int. J. Syst. Evol. Microbiol.">
        <title>Complete genome sequence of Corynebacterium casei LMG S-19264T (=DSM 44701T), isolated from a smear-ripened cheese.</title>
        <authorList>
            <consortium name="US DOE Joint Genome Institute (JGI-PGF)"/>
            <person name="Walter F."/>
            <person name="Albersmeier A."/>
            <person name="Kalinowski J."/>
            <person name="Ruckert C."/>
        </authorList>
    </citation>
    <scope>NUCLEOTIDE SEQUENCE</scope>
    <source>
        <strain evidence="3">JCM 4654</strain>
    </source>
</reference>
<dbReference type="SUPFAM" id="SSF58113">
    <property type="entry name" value="Apolipoprotein A-I"/>
    <property type="match status" value="1"/>
</dbReference>
<dbReference type="Gene3D" id="1.20.5.1230">
    <property type="entry name" value="Apolipoprotein A-I"/>
    <property type="match status" value="1"/>
</dbReference>
<evidence type="ECO:0008006" key="5">
    <source>
        <dbReference type="Google" id="ProtNLM"/>
    </source>
</evidence>
<name>A0A918Y7K2_9ACTN</name>
<protein>
    <recommendedName>
        <fullName evidence="5">DUF3618 domain-containing protein</fullName>
    </recommendedName>
</protein>
<organism evidence="3 4">
    <name type="scientific">Streptomyces naganishii JCM 4654</name>
    <dbReference type="NCBI Taxonomy" id="1306179"/>
    <lineage>
        <taxon>Bacteria</taxon>
        <taxon>Bacillati</taxon>
        <taxon>Actinomycetota</taxon>
        <taxon>Actinomycetes</taxon>
        <taxon>Kitasatosporales</taxon>
        <taxon>Streptomycetaceae</taxon>
        <taxon>Streptomyces</taxon>
    </lineage>
</organism>
<dbReference type="EMBL" id="BMVF01000013">
    <property type="protein sequence ID" value="GHD92727.1"/>
    <property type="molecule type" value="Genomic_DNA"/>
</dbReference>
<proteinExistence type="predicted"/>
<feature type="region of interest" description="Disordered" evidence="2">
    <location>
        <begin position="1"/>
        <end position="23"/>
    </location>
</feature>